<dbReference type="RefSeq" id="WP_183947859.1">
    <property type="nucleotide sequence ID" value="NZ_JACHHX010000006.1"/>
</dbReference>
<sequence>MAESARPPLHPDARRWCVAAAAVAALPLLLLMPGWLAGTLATVGLVSAWSGARRPWPDWLRLLLTLSLTGLVLAAFGFRFGRDTGCALLLAMLALKLGETRWLRDGRSLVGFALFATFAAFLQDQGPLTLALAVPAVTMALAASSRMAEHEVPGGVTVPVAHRLAGAVAWVALAIPLAVATFWLFPRLPAPLWGVPENALARTGISDRMEPGQWLDLMNDDAPAFRARFFGPPPPVEQMYWRGPVLWDFDGRAWTRAPWAASLPPAPVEAAGPGLAYEITLEPTDKRFLFALDLPTSAPPDAVMGLDLAPYARRAVSSLRRYRLESVSPARFEPQLRHQLWQAATRLPEGYNPRTLALAQRWRSEGADDAEVIRRALAWFRAEFSYSLDAPPLGRHSVDEFLFVTRQGFCEHFSSSFAVLMRAAGIPARVVTGYAGGFRNPIGDYWLIRQSDAHAWTEVWLEGRGWTRIDPTAAVDPERVFLRSGFIGGGLAGLGEGLVPIATFADWLRRGWNEFVLGFDANRQRLLLRPFGIEEASAGQLALAFATGVGLSLALTLWLLLRQSSPRTDPLLAAYARFLARLARAGVAKAPHEPPLTFAERAAARLPADAGEILALSWRFAAWRYAGAVLDNEARAQLARALRNFRPRVRARPLPGADP</sequence>
<dbReference type="AlphaFoldDB" id="A0A7W7XZC2"/>
<dbReference type="EMBL" id="JACHHX010000006">
    <property type="protein sequence ID" value="MBB5015249.1"/>
    <property type="molecule type" value="Genomic_DNA"/>
</dbReference>
<keyword evidence="4" id="KW-1185">Reference proteome</keyword>
<keyword evidence="1" id="KW-0812">Transmembrane</keyword>
<dbReference type="GO" id="GO:0006508">
    <property type="term" value="P:proteolysis"/>
    <property type="evidence" value="ECO:0007669"/>
    <property type="project" value="UniProtKB-KW"/>
</dbReference>
<dbReference type="Pfam" id="PF01841">
    <property type="entry name" value="Transglut_core"/>
    <property type="match status" value="1"/>
</dbReference>
<keyword evidence="3" id="KW-0378">Hydrolase</keyword>
<protein>
    <submittedName>
        <fullName evidence="3">Transglutaminase-like putative cysteine protease</fullName>
    </submittedName>
</protein>
<organism evidence="3 4">
    <name type="scientific">Rehaibacterium terrae</name>
    <dbReference type="NCBI Taxonomy" id="1341696"/>
    <lineage>
        <taxon>Bacteria</taxon>
        <taxon>Pseudomonadati</taxon>
        <taxon>Pseudomonadota</taxon>
        <taxon>Gammaproteobacteria</taxon>
        <taxon>Lysobacterales</taxon>
        <taxon>Lysobacteraceae</taxon>
        <taxon>Rehaibacterium</taxon>
    </lineage>
</organism>
<evidence type="ECO:0000313" key="4">
    <source>
        <dbReference type="Proteomes" id="UP000519004"/>
    </source>
</evidence>
<gene>
    <name evidence="3" type="ORF">HNQ58_001135</name>
</gene>
<keyword evidence="1" id="KW-1133">Transmembrane helix</keyword>
<name>A0A7W7XZC2_9GAMM</name>
<dbReference type="InterPro" id="IPR002931">
    <property type="entry name" value="Transglutaminase-like"/>
</dbReference>
<dbReference type="InterPro" id="IPR052901">
    <property type="entry name" value="Bact_TGase-like"/>
</dbReference>
<dbReference type="PANTHER" id="PTHR42736">
    <property type="entry name" value="PROTEIN-GLUTAMINE GAMMA-GLUTAMYLTRANSFERASE"/>
    <property type="match status" value="1"/>
</dbReference>
<dbReference type="InterPro" id="IPR021878">
    <property type="entry name" value="TgpA_N"/>
</dbReference>
<dbReference type="InterPro" id="IPR038765">
    <property type="entry name" value="Papain-like_cys_pep_sf"/>
</dbReference>
<dbReference type="SUPFAM" id="SSF54001">
    <property type="entry name" value="Cysteine proteinases"/>
    <property type="match status" value="1"/>
</dbReference>
<keyword evidence="1" id="KW-0472">Membrane</keyword>
<feature type="transmembrane region" description="Helical" evidence="1">
    <location>
        <begin position="541"/>
        <end position="561"/>
    </location>
</feature>
<dbReference type="Proteomes" id="UP000519004">
    <property type="component" value="Unassembled WGS sequence"/>
</dbReference>
<evidence type="ECO:0000313" key="3">
    <source>
        <dbReference type="EMBL" id="MBB5015249.1"/>
    </source>
</evidence>
<evidence type="ECO:0000259" key="2">
    <source>
        <dbReference type="SMART" id="SM00460"/>
    </source>
</evidence>
<keyword evidence="3" id="KW-0645">Protease</keyword>
<dbReference type="Gene3D" id="3.10.620.30">
    <property type="match status" value="1"/>
</dbReference>
<feature type="transmembrane region" description="Helical" evidence="1">
    <location>
        <begin position="58"/>
        <end position="81"/>
    </location>
</feature>
<comment type="caution">
    <text evidence="3">The sequence shown here is derived from an EMBL/GenBank/DDBJ whole genome shotgun (WGS) entry which is preliminary data.</text>
</comment>
<dbReference type="InterPro" id="IPR025403">
    <property type="entry name" value="TgpA-like_C"/>
</dbReference>
<dbReference type="Pfam" id="PF13559">
    <property type="entry name" value="DUF4129"/>
    <property type="match status" value="1"/>
</dbReference>
<dbReference type="PANTHER" id="PTHR42736:SF1">
    <property type="entry name" value="PROTEIN-GLUTAMINE GAMMA-GLUTAMYLTRANSFERASE"/>
    <property type="match status" value="1"/>
</dbReference>
<dbReference type="SMART" id="SM00460">
    <property type="entry name" value="TGc"/>
    <property type="match status" value="1"/>
</dbReference>
<accession>A0A7W7XZC2</accession>
<dbReference type="Pfam" id="PF11992">
    <property type="entry name" value="TgpA_N"/>
    <property type="match status" value="1"/>
</dbReference>
<feature type="transmembrane region" description="Helical" evidence="1">
    <location>
        <begin position="160"/>
        <end position="185"/>
    </location>
</feature>
<dbReference type="GO" id="GO:0008233">
    <property type="term" value="F:peptidase activity"/>
    <property type="evidence" value="ECO:0007669"/>
    <property type="project" value="UniProtKB-KW"/>
</dbReference>
<feature type="domain" description="Transglutaminase-like" evidence="2">
    <location>
        <begin position="402"/>
        <end position="473"/>
    </location>
</feature>
<proteinExistence type="predicted"/>
<evidence type="ECO:0000256" key="1">
    <source>
        <dbReference type="SAM" id="Phobius"/>
    </source>
</evidence>
<reference evidence="3 4" key="1">
    <citation type="submission" date="2020-08" db="EMBL/GenBank/DDBJ databases">
        <title>Genomic Encyclopedia of Type Strains, Phase IV (KMG-IV): sequencing the most valuable type-strain genomes for metagenomic binning, comparative biology and taxonomic classification.</title>
        <authorList>
            <person name="Goeker M."/>
        </authorList>
    </citation>
    <scope>NUCLEOTIDE SEQUENCE [LARGE SCALE GENOMIC DNA]</scope>
    <source>
        <strain evidence="3 4">DSM 25897</strain>
    </source>
</reference>